<feature type="domain" description="Signal transduction histidine kinase internal region" evidence="2">
    <location>
        <begin position="177"/>
        <end position="255"/>
    </location>
</feature>
<dbReference type="PANTHER" id="PTHR34220">
    <property type="entry name" value="SENSOR HISTIDINE KINASE YPDA"/>
    <property type="match status" value="1"/>
</dbReference>
<dbReference type="Gene3D" id="3.30.565.10">
    <property type="entry name" value="Histidine kinase-like ATPase, C-terminal domain"/>
    <property type="match status" value="1"/>
</dbReference>
<comment type="caution">
    <text evidence="3">The sequence shown here is derived from an EMBL/GenBank/DDBJ whole genome shotgun (WGS) entry which is preliminary data.</text>
</comment>
<feature type="transmembrane region" description="Helical" evidence="1">
    <location>
        <begin position="126"/>
        <end position="150"/>
    </location>
</feature>
<dbReference type="PANTHER" id="PTHR34220:SF7">
    <property type="entry name" value="SENSOR HISTIDINE KINASE YPDA"/>
    <property type="match status" value="1"/>
</dbReference>
<dbReference type="EMBL" id="QLMA01000007">
    <property type="protein sequence ID" value="RAJ77553.1"/>
    <property type="molecule type" value="Genomic_DNA"/>
</dbReference>
<feature type="transmembrane region" description="Helical" evidence="1">
    <location>
        <begin position="9"/>
        <end position="30"/>
    </location>
</feature>
<keyword evidence="1" id="KW-0472">Membrane</keyword>
<dbReference type="InterPro" id="IPR010559">
    <property type="entry name" value="Sig_transdc_His_kin_internal"/>
</dbReference>
<evidence type="ECO:0000259" key="2">
    <source>
        <dbReference type="Pfam" id="PF06580"/>
    </source>
</evidence>
<dbReference type="InterPro" id="IPR036890">
    <property type="entry name" value="HATPase_C_sf"/>
</dbReference>
<name>A0A327VR86_9BACT</name>
<keyword evidence="4" id="KW-1185">Reference proteome</keyword>
<evidence type="ECO:0000256" key="1">
    <source>
        <dbReference type="SAM" id="Phobius"/>
    </source>
</evidence>
<dbReference type="Proteomes" id="UP000249819">
    <property type="component" value="Unassembled WGS sequence"/>
</dbReference>
<dbReference type="AlphaFoldDB" id="A0A327VR86"/>
<accession>A0A327VR86</accession>
<keyword evidence="3" id="KW-0418">Kinase</keyword>
<dbReference type="Pfam" id="PF06580">
    <property type="entry name" value="His_kinase"/>
    <property type="match status" value="1"/>
</dbReference>
<keyword evidence="1" id="KW-0812">Transmembrane</keyword>
<protein>
    <submittedName>
        <fullName evidence="3">Histidine kinase</fullName>
    </submittedName>
</protein>
<dbReference type="OrthoDB" id="9809908at2"/>
<evidence type="ECO:0000313" key="4">
    <source>
        <dbReference type="Proteomes" id="UP000249819"/>
    </source>
</evidence>
<gene>
    <name evidence="3" type="ORF">CLV59_107320</name>
</gene>
<keyword evidence="1" id="KW-1133">Transmembrane helix</keyword>
<reference evidence="3 4" key="1">
    <citation type="submission" date="2018-06" db="EMBL/GenBank/DDBJ databases">
        <title>Genomic Encyclopedia of Archaeal and Bacterial Type Strains, Phase II (KMG-II): from individual species to whole genera.</title>
        <authorList>
            <person name="Goeker M."/>
        </authorList>
    </citation>
    <scope>NUCLEOTIDE SEQUENCE [LARGE SCALE GENOMIC DNA]</scope>
    <source>
        <strain evidence="3 4">DSM 29821</strain>
    </source>
</reference>
<keyword evidence="3" id="KW-0808">Transferase</keyword>
<evidence type="ECO:0000313" key="3">
    <source>
        <dbReference type="EMBL" id="RAJ77553.1"/>
    </source>
</evidence>
<proteinExistence type="predicted"/>
<dbReference type="RefSeq" id="WP_146616268.1">
    <property type="nucleotide sequence ID" value="NZ_QLMA01000007.1"/>
</dbReference>
<dbReference type="InterPro" id="IPR050640">
    <property type="entry name" value="Bact_2-comp_sensor_kinase"/>
</dbReference>
<dbReference type="GO" id="GO:0000155">
    <property type="term" value="F:phosphorelay sensor kinase activity"/>
    <property type="evidence" value="ECO:0007669"/>
    <property type="project" value="InterPro"/>
</dbReference>
<dbReference type="GO" id="GO:0016020">
    <property type="term" value="C:membrane"/>
    <property type="evidence" value="ECO:0007669"/>
    <property type="project" value="InterPro"/>
</dbReference>
<organism evidence="3 4">
    <name type="scientific">Chitinophaga dinghuensis</name>
    <dbReference type="NCBI Taxonomy" id="1539050"/>
    <lineage>
        <taxon>Bacteria</taxon>
        <taxon>Pseudomonadati</taxon>
        <taxon>Bacteroidota</taxon>
        <taxon>Chitinophagia</taxon>
        <taxon>Chitinophagales</taxon>
        <taxon>Chitinophagaceae</taxon>
        <taxon>Chitinophaga</taxon>
    </lineage>
</organism>
<sequence>MLDSKRTKIYYKVFLIFVVYVLVDLLTYALNPNSVAWKDYWTQPAWDIFERVATGFAQSWAIIEGSTWIAKVLDKYIGWSGFPTLRYLIQIVLVVIFAGITMFAIDLYYVLMYGNEKLTAEQDLHLWQYFVVSIIVSIFVSTVSTGYGFLRHWQASIMEATQLKVEAMELKETAMQAELQSLKLQLDPHFMFNNFSTLSDLIHVAPKEASLFLDNLSRVYRYMVLNLKKDLVPLKDELQLLSAFSYLIDIRHGKNVQIQMDIPEAFQQLHIPPISLQLLVENAIKHNRATSASPLRINISVDASRSSVVVVNNMQPIPYPLESSKLGLENIRNRYRLLSDRLPEIFHNDEIFKVTLPLLN</sequence>
<feature type="transmembrane region" description="Helical" evidence="1">
    <location>
        <begin position="87"/>
        <end position="114"/>
    </location>
</feature>